<organism evidence="1 2">
    <name type="scientific">Streptococcus oralis</name>
    <dbReference type="NCBI Taxonomy" id="1303"/>
    <lineage>
        <taxon>Bacteria</taxon>
        <taxon>Bacillati</taxon>
        <taxon>Bacillota</taxon>
        <taxon>Bacilli</taxon>
        <taxon>Lactobacillales</taxon>
        <taxon>Streptococcaceae</taxon>
        <taxon>Streptococcus</taxon>
    </lineage>
</organism>
<evidence type="ECO:0000313" key="1">
    <source>
        <dbReference type="EMBL" id="KXT87634.1"/>
    </source>
</evidence>
<reference evidence="1 2" key="1">
    <citation type="submission" date="2016-01" db="EMBL/GenBank/DDBJ databases">
        <title>Highly variable Streptococcus oralis are common among viridans streptococci isolated from primates.</title>
        <authorList>
            <person name="Denapaite D."/>
            <person name="Rieger M."/>
            <person name="Koendgen S."/>
            <person name="Brueckner R."/>
            <person name="Ochigava I."/>
            <person name="Kappeler P."/>
            <person name="Maetz-Rensing K."/>
            <person name="Leendertz F."/>
            <person name="Hakenbeck R."/>
        </authorList>
    </citation>
    <scope>NUCLEOTIDE SEQUENCE [LARGE SCALE GENOMIC DNA]</scope>
    <source>
        <strain evidence="1 2">DD16</strain>
    </source>
</reference>
<comment type="caution">
    <text evidence="1">The sequence shown here is derived from an EMBL/GenBank/DDBJ whole genome shotgun (WGS) entry which is preliminary data.</text>
</comment>
<dbReference type="EMBL" id="LQOB01000052">
    <property type="protein sequence ID" value="KXT87634.1"/>
    <property type="molecule type" value="Genomic_DNA"/>
</dbReference>
<dbReference type="AlphaFoldDB" id="A0A139PEV2"/>
<accession>A0A139PEV2</accession>
<dbReference type="Proteomes" id="UP000072653">
    <property type="component" value="Unassembled WGS sequence"/>
</dbReference>
<gene>
    <name evidence="1" type="ORF">SORDD16_00638</name>
</gene>
<evidence type="ECO:0000313" key="2">
    <source>
        <dbReference type="Proteomes" id="UP000072653"/>
    </source>
</evidence>
<sequence>MYILERVPRQEKNEKFFKFFSSIYKVDVDFLDNGISLA</sequence>
<protein>
    <submittedName>
        <fullName evidence="1">Uncharacterized protein</fullName>
    </submittedName>
</protein>
<name>A0A139PEV2_STROR</name>
<proteinExistence type="predicted"/>
<dbReference type="PATRIC" id="fig|1303.79.peg.702"/>